<evidence type="ECO:0000313" key="11">
    <source>
        <dbReference type="Proteomes" id="UP001187531"/>
    </source>
</evidence>
<dbReference type="GO" id="GO:1990817">
    <property type="term" value="F:poly(A) RNA polymerase activity"/>
    <property type="evidence" value="ECO:0007669"/>
    <property type="project" value="UniProtKB-ARBA"/>
</dbReference>
<dbReference type="InterPro" id="IPR043519">
    <property type="entry name" value="NT_sf"/>
</dbReference>
<evidence type="ECO:0000313" key="10">
    <source>
        <dbReference type="EMBL" id="KAK2709637.1"/>
    </source>
</evidence>
<keyword evidence="11" id="KW-1185">Reference proteome</keyword>
<evidence type="ECO:0000256" key="7">
    <source>
        <dbReference type="SAM" id="Phobius"/>
    </source>
</evidence>
<evidence type="ECO:0000256" key="3">
    <source>
        <dbReference type="ARBA" id="ARBA00022679"/>
    </source>
</evidence>
<dbReference type="Pfam" id="PF22600">
    <property type="entry name" value="MTPAP-like_central"/>
    <property type="match status" value="1"/>
</dbReference>
<dbReference type="Gene3D" id="3.30.460.10">
    <property type="entry name" value="Beta Polymerase, domain 2"/>
    <property type="match status" value="1"/>
</dbReference>
<dbReference type="InterPro" id="IPR002058">
    <property type="entry name" value="PAP_assoc"/>
</dbReference>
<reference evidence="10" key="1">
    <citation type="submission" date="2023-07" db="EMBL/GenBank/DDBJ databases">
        <title>Chromosome-level genome assembly of Artemia franciscana.</title>
        <authorList>
            <person name="Jo E."/>
        </authorList>
    </citation>
    <scope>NUCLEOTIDE SEQUENCE</scope>
    <source>
        <tissue evidence="10">Whole body</tissue>
    </source>
</reference>
<name>A0AA88HPW1_ARTSF</name>
<keyword evidence="3" id="KW-0808">Transferase</keyword>
<dbReference type="PANTHER" id="PTHR12271:SF66">
    <property type="entry name" value="TERMINAL URIDYLYLTRANSFERASE TAILOR"/>
    <property type="match status" value="1"/>
</dbReference>
<gene>
    <name evidence="10" type="ORF">QYM36_013341</name>
</gene>
<comment type="cofactor">
    <cofactor evidence="1">
        <name>Mn(2+)</name>
        <dbReference type="ChEBI" id="CHEBI:29035"/>
    </cofactor>
</comment>
<dbReference type="CDD" id="cd05402">
    <property type="entry name" value="NT_PAP_TUTase"/>
    <property type="match status" value="1"/>
</dbReference>
<evidence type="ECO:0000256" key="4">
    <source>
        <dbReference type="ARBA" id="ARBA00022723"/>
    </source>
</evidence>
<dbReference type="EMBL" id="JAVRJZ010000017">
    <property type="protein sequence ID" value="KAK2709637.1"/>
    <property type="molecule type" value="Genomic_DNA"/>
</dbReference>
<dbReference type="SUPFAM" id="SSF81631">
    <property type="entry name" value="PAP/OAS1 substrate-binding domain"/>
    <property type="match status" value="1"/>
</dbReference>
<proteinExistence type="predicted"/>
<feature type="transmembrane region" description="Helical" evidence="7">
    <location>
        <begin position="218"/>
        <end position="240"/>
    </location>
</feature>
<protein>
    <submittedName>
        <fullName evidence="10">Uncharacterized protein</fullName>
    </submittedName>
</protein>
<comment type="cofactor">
    <cofactor evidence="2">
        <name>Mg(2+)</name>
        <dbReference type="ChEBI" id="CHEBI:18420"/>
    </cofactor>
</comment>
<evidence type="ECO:0000256" key="5">
    <source>
        <dbReference type="ARBA" id="ARBA00022842"/>
    </source>
</evidence>
<feature type="region of interest" description="Disordered" evidence="6">
    <location>
        <begin position="397"/>
        <end position="433"/>
    </location>
</feature>
<dbReference type="Gene3D" id="1.10.1410.10">
    <property type="match status" value="1"/>
</dbReference>
<comment type="caution">
    <text evidence="10">The sequence shown here is derived from an EMBL/GenBank/DDBJ whole genome shotgun (WGS) entry which is preliminary data.</text>
</comment>
<dbReference type="GO" id="GO:0031123">
    <property type="term" value="P:RNA 3'-end processing"/>
    <property type="evidence" value="ECO:0007669"/>
    <property type="project" value="TreeGrafter"/>
</dbReference>
<dbReference type="GO" id="GO:0046872">
    <property type="term" value="F:metal ion binding"/>
    <property type="evidence" value="ECO:0007669"/>
    <property type="project" value="UniProtKB-KW"/>
</dbReference>
<feature type="domain" description="Poly(A) RNA polymerase mitochondrial-like central palm" evidence="9">
    <location>
        <begin position="26"/>
        <end position="186"/>
    </location>
</feature>
<keyword evidence="7" id="KW-0812">Transmembrane</keyword>
<organism evidence="10 11">
    <name type="scientific">Artemia franciscana</name>
    <name type="common">Brine shrimp</name>
    <name type="synonym">Artemia sanfranciscana</name>
    <dbReference type="NCBI Taxonomy" id="6661"/>
    <lineage>
        <taxon>Eukaryota</taxon>
        <taxon>Metazoa</taxon>
        <taxon>Ecdysozoa</taxon>
        <taxon>Arthropoda</taxon>
        <taxon>Crustacea</taxon>
        <taxon>Branchiopoda</taxon>
        <taxon>Anostraca</taxon>
        <taxon>Artemiidae</taxon>
        <taxon>Artemia</taxon>
    </lineage>
</organism>
<dbReference type="InterPro" id="IPR054708">
    <property type="entry name" value="MTPAP-like_central"/>
</dbReference>
<dbReference type="Pfam" id="PF03828">
    <property type="entry name" value="PAP_assoc"/>
    <property type="match status" value="1"/>
</dbReference>
<evidence type="ECO:0000256" key="1">
    <source>
        <dbReference type="ARBA" id="ARBA00001936"/>
    </source>
</evidence>
<evidence type="ECO:0000259" key="8">
    <source>
        <dbReference type="Pfam" id="PF03828"/>
    </source>
</evidence>
<dbReference type="SUPFAM" id="SSF81301">
    <property type="entry name" value="Nucleotidyltransferase"/>
    <property type="match status" value="1"/>
</dbReference>
<keyword evidence="7" id="KW-0472">Membrane</keyword>
<dbReference type="GO" id="GO:0050265">
    <property type="term" value="F:RNA uridylyltransferase activity"/>
    <property type="evidence" value="ECO:0007669"/>
    <property type="project" value="TreeGrafter"/>
</dbReference>
<evidence type="ECO:0000259" key="9">
    <source>
        <dbReference type="Pfam" id="PF22600"/>
    </source>
</evidence>
<dbReference type="Proteomes" id="UP001187531">
    <property type="component" value="Unassembled WGS sequence"/>
</dbReference>
<dbReference type="PANTHER" id="PTHR12271">
    <property type="entry name" value="POLY A POLYMERASE CID PAP -RELATED"/>
    <property type="match status" value="1"/>
</dbReference>
<sequence>MERRERQENLNRHHRIMETIDNSKPLNEQISYLMQRISLPEEEYSRRNDFCQVLQTVLEKTIEGSRLYIFGSTLSGLCLNESDLDLYLDVPDDIFIRYADQKKEGLPKKKKKFRLLPGGIYPDHVMIAKRVRKALERHRNFHDIEAIPFARVPIVKFVHGPTGIKGDIQSSVCCGVFNSLLLRTLSELDPRVKQMLILIRYWFKLLGMSGGTDRKRFFSNYAVCLLVILFLAAEGVIPAVQDLVKPNNHVSLEDDWHFDFDTNPTFIAENRTSIRFLLRNFFMFYGKEVDYSTYVLSVLDGMSLPKENFKNLDLPSSQSLYVDRVKNNACDAINLKCQIALQDPFELNNNLTRLFSKPSLERFQQCCQVAAEVLETSSEKDCLKKLFDVSAYPSLLNPRKREQPDEDGTEQPIGDEGRGGARGNKKKKRNNRNTCIQFKQLVLP</sequence>
<evidence type="ECO:0000256" key="2">
    <source>
        <dbReference type="ARBA" id="ARBA00001946"/>
    </source>
</evidence>
<evidence type="ECO:0000256" key="6">
    <source>
        <dbReference type="SAM" id="MobiDB-lite"/>
    </source>
</evidence>
<keyword evidence="5" id="KW-0460">Magnesium</keyword>
<feature type="domain" description="PAP-associated" evidence="8">
    <location>
        <begin position="275"/>
        <end position="349"/>
    </location>
</feature>
<keyword evidence="7" id="KW-1133">Transmembrane helix</keyword>
<keyword evidence="4" id="KW-0479">Metal-binding</keyword>
<dbReference type="AlphaFoldDB" id="A0AA88HPW1"/>
<accession>A0AA88HPW1</accession>